<keyword evidence="2" id="KW-1185">Reference proteome</keyword>
<name>A0A391NY90_9EUKA</name>
<dbReference type="AlphaFoldDB" id="A0A391NY90"/>
<gene>
    <name evidence="1" type="ORF">KIPB_013030</name>
</gene>
<comment type="caution">
    <text evidence="1">The sequence shown here is derived from an EMBL/GenBank/DDBJ whole genome shotgun (WGS) entry which is preliminary data.</text>
</comment>
<organism evidence="1 2">
    <name type="scientific">Kipferlia bialata</name>
    <dbReference type="NCBI Taxonomy" id="797122"/>
    <lineage>
        <taxon>Eukaryota</taxon>
        <taxon>Metamonada</taxon>
        <taxon>Carpediemonas-like organisms</taxon>
        <taxon>Kipferlia</taxon>
    </lineage>
</organism>
<protein>
    <submittedName>
        <fullName evidence="1">Uncharacterized protein</fullName>
    </submittedName>
</protein>
<dbReference type="Proteomes" id="UP000265618">
    <property type="component" value="Unassembled WGS sequence"/>
</dbReference>
<proteinExistence type="predicted"/>
<evidence type="ECO:0000313" key="2">
    <source>
        <dbReference type="Proteomes" id="UP000265618"/>
    </source>
</evidence>
<evidence type="ECO:0000313" key="1">
    <source>
        <dbReference type="EMBL" id="GCA64058.1"/>
    </source>
</evidence>
<feature type="non-terminal residue" evidence="1">
    <location>
        <position position="19"/>
    </location>
</feature>
<reference evidence="1 2" key="1">
    <citation type="journal article" date="2018" name="PLoS ONE">
        <title>The draft genome of Kipferlia bialata reveals reductive genome evolution in fornicate parasites.</title>
        <authorList>
            <person name="Tanifuji G."/>
            <person name="Takabayashi S."/>
            <person name="Kume K."/>
            <person name="Takagi M."/>
            <person name="Nakayama T."/>
            <person name="Kamikawa R."/>
            <person name="Inagaki Y."/>
            <person name="Hashimoto T."/>
        </authorList>
    </citation>
    <scope>NUCLEOTIDE SEQUENCE [LARGE SCALE GENOMIC DNA]</scope>
    <source>
        <strain evidence="1">NY0173</strain>
    </source>
</reference>
<sequence>MPYVIPFQPAYPAATAHIK</sequence>
<accession>A0A391NY90</accession>
<dbReference type="EMBL" id="BDIP01006003">
    <property type="protein sequence ID" value="GCA64058.1"/>
    <property type="molecule type" value="Genomic_DNA"/>
</dbReference>